<keyword evidence="3" id="KW-0378">Hydrolase</keyword>
<dbReference type="GO" id="GO:0000287">
    <property type="term" value="F:magnesium ion binding"/>
    <property type="evidence" value="ECO:0007669"/>
    <property type="project" value="InterPro"/>
</dbReference>
<dbReference type="GeneID" id="92902459"/>
<dbReference type="NCBIfam" id="TIGR00576">
    <property type="entry name" value="dut"/>
    <property type="match status" value="1"/>
</dbReference>
<dbReference type="AlphaFoldDB" id="A0A120I8Y9"/>
<dbReference type="InterPro" id="IPR029054">
    <property type="entry name" value="dUTPase-like"/>
</dbReference>
<dbReference type="InterPro" id="IPR008181">
    <property type="entry name" value="dUTPase"/>
</dbReference>
<comment type="similarity">
    <text evidence="1">Belongs to the dUTPase family.</text>
</comment>
<dbReference type="InterPro" id="IPR036157">
    <property type="entry name" value="dUTPase-like_sf"/>
</dbReference>
<evidence type="ECO:0000256" key="5">
    <source>
        <dbReference type="ARBA" id="ARBA00047686"/>
    </source>
</evidence>
<evidence type="ECO:0000259" key="6">
    <source>
        <dbReference type="Pfam" id="PF00692"/>
    </source>
</evidence>
<dbReference type="GO" id="GO:0004170">
    <property type="term" value="F:dUTP diphosphatase activity"/>
    <property type="evidence" value="ECO:0007669"/>
    <property type="project" value="UniProtKB-EC"/>
</dbReference>
<dbReference type="GO" id="GO:0046081">
    <property type="term" value="P:dUTP catabolic process"/>
    <property type="evidence" value="ECO:0007669"/>
    <property type="project" value="InterPro"/>
</dbReference>
<name>A0A120I8Y9_9LACT</name>
<dbReference type="Proteomes" id="UP000069912">
    <property type="component" value="Chromosome"/>
</dbReference>
<protein>
    <recommendedName>
        <fullName evidence="2">dUTP diphosphatase</fullName>
        <ecNumber evidence="2">3.6.1.23</ecNumber>
    </recommendedName>
</protein>
<evidence type="ECO:0000256" key="3">
    <source>
        <dbReference type="ARBA" id="ARBA00022801"/>
    </source>
</evidence>
<dbReference type="EC" id="3.6.1.23" evidence="2"/>
<dbReference type="KEGG" id="asan:AWM72_00015"/>
<organism evidence="7 8">
    <name type="scientific">Aerococcus sanguinicola</name>
    <dbReference type="NCBI Taxonomy" id="119206"/>
    <lineage>
        <taxon>Bacteria</taxon>
        <taxon>Bacillati</taxon>
        <taxon>Bacillota</taxon>
        <taxon>Bacilli</taxon>
        <taxon>Lactobacillales</taxon>
        <taxon>Aerococcaceae</taxon>
        <taxon>Aerococcus</taxon>
    </lineage>
</organism>
<feature type="domain" description="dUTPase-like" evidence="6">
    <location>
        <begin position="17"/>
        <end position="146"/>
    </location>
</feature>
<keyword evidence="8" id="KW-1185">Reference proteome</keyword>
<dbReference type="Gene3D" id="2.70.40.10">
    <property type="match status" value="1"/>
</dbReference>
<accession>A0A120I8Y9</accession>
<dbReference type="CDD" id="cd07557">
    <property type="entry name" value="trimeric_dUTPase"/>
    <property type="match status" value="1"/>
</dbReference>
<dbReference type="SUPFAM" id="SSF51283">
    <property type="entry name" value="dUTPase-like"/>
    <property type="match status" value="1"/>
</dbReference>
<reference evidence="7 8" key="1">
    <citation type="journal article" date="2016" name="Genome Announc.">
        <title>Complete Genome Sequences of Aerococcus christensenii CCUG 28831T, Aerococcus sanguinicola CCUG 43001T, Aerococcus urinae CCUG 36881T, Aerococcus urinaeequi CCUG 28094T, Aerococcus urinaehominis CCUG 42038 BT, and Aerococcus viridans CCUG 4311T.</title>
        <authorList>
            <person name="Carkaci D."/>
            <person name="Dargis R."/>
            <person name="Nielsen X.C."/>
            <person name="Skovgaard O."/>
            <person name="Fuursted K."/>
            <person name="Christensen J.J."/>
        </authorList>
    </citation>
    <scope>NUCLEOTIDE SEQUENCE [LARGE SCALE GENOMIC DNA]</scope>
    <source>
        <strain evidence="7 8">CCUG43001</strain>
    </source>
</reference>
<dbReference type="PANTHER" id="PTHR11241:SF0">
    <property type="entry name" value="DEOXYURIDINE 5'-TRIPHOSPHATE NUCLEOTIDOHYDROLASE"/>
    <property type="match status" value="1"/>
</dbReference>
<evidence type="ECO:0000256" key="2">
    <source>
        <dbReference type="ARBA" id="ARBA00012379"/>
    </source>
</evidence>
<dbReference type="RefSeq" id="WP_067971341.1">
    <property type="nucleotide sequence ID" value="NZ_CAJHKM010000003.1"/>
</dbReference>
<dbReference type="EMBL" id="CP014160">
    <property type="protein sequence ID" value="AMB93265.1"/>
    <property type="molecule type" value="Genomic_DNA"/>
</dbReference>
<sequence length="147" mass="15804">MTKNKPKLYFKRVGKGAEVPTKAHPTDAGYDLFAYDTFALSPHIQETIGTGIAMAIPEGYVGLVFGRSGLSSRTALRVKTGVIDSHYRGEVGIMAELDPQFADIYRIKEGNKIAQMIVVPIFDGLDELVDELPPGERGADGFGSTGG</sequence>
<comment type="catalytic activity">
    <reaction evidence="5">
        <text>dUTP + H2O = dUMP + diphosphate + H(+)</text>
        <dbReference type="Rhea" id="RHEA:10248"/>
        <dbReference type="ChEBI" id="CHEBI:15377"/>
        <dbReference type="ChEBI" id="CHEBI:15378"/>
        <dbReference type="ChEBI" id="CHEBI:33019"/>
        <dbReference type="ChEBI" id="CHEBI:61555"/>
        <dbReference type="ChEBI" id="CHEBI:246422"/>
        <dbReference type="EC" id="3.6.1.23"/>
    </reaction>
</comment>
<gene>
    <name evidence="7" type="ORF">AWM72_00015</name>
</gene>
<dbReference type="NCBIfam" id="NF001862">
    <property type="entry name" value="PRK00601.1"/>
    <property type="match status" value="1"/>
</dbReference>
<evidence type="ECO:0000313" key="8">
    <source>
        <dbReference type="Proteomes" id="UP000069912"/>
    </source>
</evidence>
<dbReference type="InterPro" id="IPR033704">
    <property type="entry name" value="dUTPase_trimeric"/>
</dbReference>
<evidence type="ECO:0000256" key="1">
    <source>
        <dbReference type="ARBA" id="ARBA00006581"/>
    </source>
</evidence>
<dbReference type="GO" id="GO:0006226">
    <property type="term" value="P:dUMP biosynthetic process"/>
    <property type="evidence" value="ECO:0007669"/>
    <property type="project" value="InterPro"/>
</dbReference>
<dbReference type="Pfam" id="PF00692">
    <property type="entry name" value="dUTPase"/>
    <property type="match status" value="1"/>
</dbReference>
<keyword evidence="4" id="KW-0546">Nucleotide metabolism</keyword>
<reference evidence="8" key="2">
    <citation type="submission" date="2016-01" db="EMBL/GenBank/DDBJ databases">
        <title>Six Aerococcus type strain genome sequencing and assembly using PacBio and Illumina Hiseq.</title>
        <authorList>
            <person name="Carkaci D."/>
            <person name="Dargis R."/>
            <person name="Nielsen X.C."/>
            <person name="Skovgaard O."/>
            <person name="Fuursted K."/>
            <person name="Christensen J.J."/>
        </authorList>
    </citation>
    <scope>NUCLEOTIDE SEQUENCE [LARGE SCALE GENOMIC DNA]</scope>
    <source>
        <strain evidence="8">CCUG43001</strain>
    </source>
</reference>
<dbReference type="PANTHER" id="PTHR11241">
    <property type="entry name" value="DEOXYURIDINE 5'-TRIPHOSPHATE NUCLEOTIDOHYDROLASE"/>
    <property type="match status" value="1"/>
</dbReference>
<evidence type="ECO:0000313" key="7">
    <source>
        <dbReference type="EMBL" id="AMB93265.1"/>
    </source>
</evidence>
<proteinExistence type="inferred from homology"/>
<evidence type="ECO:0000256" key="4">
    <source>
        <dbReference type="ARBA" id="ARBA00023080"/>
    </source>
</evidence>